<dbReference type="GO" id="GO:0032012">
    <property type="term" value="P:regulation of ARF protein signal transduction"/>
    <property type="evidence" value="ECO:0007669"/>
    <property type="project" value="InterPro"/>
</dbReference>
<dbReference type="Pfam" id="PF01369">
    <property type="entry name" value="Sec7"/>
    <property type="match status" value="1"/>
</dbReference>
<reference evidence="3" key="1">
    <citation type="submission" date="2021-06" db="EMBL/GenBank/DDBJ databases">
        <authorList>
            <person name="Kallberg Y."/>
            <person name="Tangrot J."/>
            <person name="Rosling A."/>
        </authorList>
    </citation>
    <scope>NUCLEOTIDE SEQUENCE</scope>
    <source>
        <strain evidence="3">AZ414A</strain>
    </source>
</reference>
<feature type="compositionally biased region" description="Low complexity" evidence="1">
    <location>
        <begin position="1"/>
        <end position="53"/>
    </location>
</feature>
<dbReference type="EMBL" id="CAJVPK010007052">
    <property type="protein sequence ID" value="CAG8654325.1"/>
    <property type="molecule type" value="Genomic_DNA"/>
</dbReference>
<comment type="caution">
    <text evidence="3">The sequence shown here is derived from an EMBL/GenBank/DDBJ whole genome shotgun (WGS) entry which is preliminary data.</text>
</comment>
<sequence>NNSRAIKISPITKSSSQSSQSLPRPSSLQKEITDDSYSSSSSASTMKPSASTKESSTETPKQYLERLQYTLSKSKLATMLAKRSNAFHQSALKAYMEIFDFEKNPIDIAL</sequence>
<dbReference type="GO" id="GO:0005085">
    <property type="term" value="F:guanyl-nucleotide exchange factor activity"/>
    <property type="evidence" value="ECO:0007669"/>
    <property type="project" value="InterPro"/>
</dbReference>
<evidence type="ECO:0000259" key="2">
    <source>
        <dbReference type="Pfam" id="PF01369"/>
    </source>
</evidence>
<protein>
    <submittedName>
        <fullName evidence="3">1001_t:CDS:1</fullName>
    </submittedName>
</protein>
<name>A0A9N9H860_9GLOM</name>
<feature type="non-terminal residue" evidence="3">
    <location>
        <position position="110"/>
    </location>
</feature>
<feature type="domain" description="SEC7" evidence="2">
    <location>
        <begin position="59"/>
        <end position="110"/>
    </location>
</feature>
<evidence type="ECO:0000256" key="1">
    <source>
        <dbReference type="SAM" id="MobiDB-lite"/>
    </source>
</evidence>
<accession>A0A9N9H860</accession>
<gene>
    <name evidence="3" type="ORF">DEBURN_LOCUS11551</name>
</gene>
<proteinExistence type="predicted"/>
<dbReference type="AlphaFoldDB" id="A0A9N9H860"/>
<evidence type="ECO:0000313" key="3">
    <source>
        <dbReference type="EMBL" id="CAG8654325.1"/>
    </source>
</evidence>
<organism evidence="3 4">
    <name type="scientific">Diversispora eburnea</name>
    <dbReference type="NCBI Taxonomy" id="1213867"/>
    <lineage>
        <taxon>Eukaryota</taxon>
        <taxon>Fungi</taxon>
        <taxon>Fungi incertae sedis</taxon>
        <taxon>Mucoromycota</taxon>
        <taxon>Glomeromycotina</taxon>
        <taxon>Glomeromycetes</taxon>
        <taxon>Diversisporales</taxon>
        <taxon>Diversisporaceae</taxon>
        <taxon>Diversispora</taxon>
    </lineage>
</organism>
<evidence type="ECO:0000313" key="4">
    <source>
        <dbReference type="Proteomes" id="UP000789706"/>
    </source>
</evidence>
<keyword evidence="4" id="KW-1185">Reference proteome</keyword>
<dbReference type="Proteomes" id="UP000789706">
    <property type="component" value="Unassembled WGS sequence"/>
</dbReference>
<dbReference type="InterPro" id="IPR000904">
    <property type="entry name" value="Sec7_dom"/>
</dbReference>
<feature type="region of interest" description="Disordered" evidence="1">
    <location>
        <begin position="1"/>
        <end position="61"/>
    </location>
</feature>
<dbReference type="SUPFAM" id="SSF48425">
    <property type="entry name" value="Sec7 domain"/>
    <property type="match status" value="1"/>
</dbReference>
<feature type="non-terminal residue" evidence="3">
    <location>
        <position position="1"/>
    </location>
</feature>
<dbReference type="InterPro" id="IPR035999">
    <property type="entry name" value="Sec7_dom_sf"/>
</dbReference>
<dbReference type="OrthoDB" id="430364at2759"/>